<protein>
    <submittedName>
        <fullName evidence="3">Oxidoreductase</fullName>
    </submittedName>
</protein>
<proteinExistence type="predicted"/>
<dbReference type="RefSeq" id="WP_095881684.1">
    <property type="nucleotide sequence ID" value="NZ_NTHN02000009.1"/>
</dbReference>
<comment type="caution">
    <text evidence="3">The sequence shown here is derived from an EMBL/GenBank/DDBJ whole genome shotgun (WGS) entry which is preliminary data.</text>
</comment>
<feature type="domain" description="Styrene monooxygenase StyA putative substrate binding" evidence="1">
    <location>
        <begin position="146"/>
        <end position="258"/>
    </location>
</feature>
<sequence>MANIAIIGSGISGLVAGIGLLEQGHQVTIYSNLSAEDWLTKVPPTGTACRFASSLDLEEELGLNHWQDTTPINGVHLTFCPKPGRQLIDLMGRLDRPALAIDVRLQSHRWTLDFETRGGKVVIANVDIPLLEEIAAASDLTLVAAGKGEISALFEVDEQRSVYGKPQRKLAMFVVKNVRMDRSDEGILMTHGIKFNFFGSEGEQFSVPYWHRDGYQCFNAIFEAKPGRAFDRFDNCTSGQEVLDQAKALFREYIPWDYTWFKDAVLADERGWLKGAVRPCYKRPVGTLPSGAKVMALGDTANTLDPIGGQGANNCYRQIRVLLEETRGRKGREFGEAWMTATFDRYYAQIGRNTNAFNNVLLEEITPAGIRLLCAQYGSTGDAKDGSLQQRIANDFVNNFDDPNLMTERFLDDRLAKAYINQLSGGRSGSVDRKAKLAIALGQLRQVLGAPRSSHPLARPKLA</sequence>
<evidence type="ECO:0000313" key="3">
    <source>
        <dbReference type="EMBL" id="PBD19829.1"/>
    </source>
</evidence>
<reference evidence="3" key="1">
    <citation type="submission" date="2017-09" db="EMBL/GenBank/DDBJ databases">
        <title>Yangia sp. SAOS 153D whole genome sequencing.</title>
        <authorList>
            <person name="Verma A."/>
            <person name="Krishnamurthi S."/>
        </authorList>
    </citation>
    <scope>NUCLEOTIDE SEQUENCE [LARGE SCALE GENOMIC DNA]</scope>
    <source>
        <strain evidence="3">SAOS 153D</strain>
    </source>
</reference>
<dbReference type="EMBL" id="NTHN02000009">
    <property type="protein sequence ID" value="MCT4370063.1"/>
    <property type="molecule type" value="Genomic_DNA"/>
</dbReference>
<evidence type="ECO:0000259" key="1">
    <source>
        <dbReference type="Pfam" id="PF17885"/>
    </source>
</evidence>
<accession>A0A2A3JZC2</accession>
<organism evidence="3">
    <name type="scientific">Alloyangia mangrovi</name>
    <dbReference type="NCBI Taxonomy" id="1779329"/>
    <lineage>
        <taxon>Bacteria</taxon>
        <taxon>Pseudomonadati</taxon>
        <taxon>Pseudomonadota</taxon>
        <taxon>Alphaproteobacteria</taxon>
        <taxon>Rhodobacterales</taxon>
        <taxon>Roseobacteraceae</taxon>
        <taxon>Alloyangia</taxon>
    </lineage>
</organism>
<dbReference type="AlphaFoldDB" id="A0A2A3JZC2"/>
<gene>
    <name evidence="2" type="ORF">CLG85_006835</name>
    <name evidence="3" type="ORF">CLG85_07375</name>
</gene>
<reference evidence="2" key="3">
    <citation type="submission" date="2024-05" db="EMBL/GenBank/DDBJ databases">
        <title>Yangia mangrovi SAOS 153D genome.</title>
        <authorList>
            <person name="Verma A."/>
            <person name="Pal Y."/>
            <person name="Sundharam S."/>
            <person name="Bisht B."/>
            <person name="Srinivasan K."/>
        </authorList>
    </citation>
    <scope>NUCLEOTIDE SEQUENCE</scope>
    <source>
        <strain evidence="2">SAOS 153D</strain>
    </source>
</reference>
<name>A0A2A3JZC2_9RHOB</name>
<dbReference type="OrthoDB" id="8801399at2"/>
<dbReference type="PRINTS" id="PR00420">
    <property type="entry name" value="RNGMNOXGNASE"/>
</dbReference>
<dbReference type="Pfam" id="PF17885">
    <property type="entry name" value="Smoa_sbd"/>
    <property type="match status" value="1"/>
</dbReference>
<dbReference type="InterPro" id="IPR036188">
    <property type="entry name" value="FAD/NAD-bd_sf"/>
</dbReference>
<dbReference type="Gene3D" id="3.30.9.40">
    <property type="match status" value="1"/>
</dbReference>
<dbReference type="EMBL" id="NTHN01000091">
    <property type="protein sequence ID" value="PBD19829.1"/>
    <property type="molecule type" value="Genomic_DNA"/>
</dbReference>
<evidence type="ECO:0000313" key="2">
    <source>
        <dbReference type="EMBL" id="MCT4370063.1"/>
    </source>
</evidence>
<dbReference type="Gene3D" id="3.50.50.60">
    <property type="entry name" value="FAD/NAD(P)-binding domain"/>
    <property type="match status" value="2"/>
</dbReference>
<dbReference type="InterPro" id="IPR041654">
    <property type="entry name" value="StyA_sbd"/>
</dbReference>
<reference evidence="4" key="2">
    <citation type="submission" date="2023-07" db="EMBL/GenBank/DDBJ databases">
        <title>Yangia mangrovi SAOS 153D genome.</title>
        <authorList>
            <person name="Verma A."/>
            <person name="Pal Y."/>
            <person name="Sundharam S."/>
            <person name="Bisht B."/>
            <person name="Srinivasan K."/>
        </authorList>
    </citation>
    <scope>NUCLEOTIDE SEQUENCE [LARGE SCALE GENOMIC DNA]</scope>
    <source>
        <strain evidence="4">SAOS 153D</strain>
    </source>
</reference>
<keyword evidence="4" id="KW-1185">Reference proteome</keyword>
<evidence type="ECO:0000313" key="4">
    <source>
        <dbReference type="Proteomes" id="UP000217448"/>
    </source>
</evidence>
<dbReference type="Proteomes" id="UP000217448">
    <property type="component" value="Unassembled WGS sequence"/>
</dbReference>
<dbReference type="SUPFAM" id="SSF51905">
    <property type="entry name" value="FAD/NAD(P)-binding domain"/>
    <property type="match status" value="1"/>
</dbReference>